<evidence type="ECO:0000256" key="2">
    <source>
        <dbReference type="ARBA" id="ARBA00009170"/>
    </source>
</evidence>
<evidence type="ECO:0000256" key="3">
    <source>
        <dbReference type="ARBA" id="ARBA00022448"/>
    </source>
</evidence>
<keyword evidence="7" id="KW-0472">Membrane</keyword>
<organism evidence="10 11">
    <name type="scientific">Geodia barretti</name>
    <name type="common">Barrett's horny sponge</name>
    <dbReference type="NCBI Taxonomy" id="519541"/>
    <lineage>
        <taxon>Eukaryota</taxon>
        <taxon>Metazoa</taxon>
        <taxon>Porifera</taxon>
        <taxon>Demospongiae</taxon>
        <taxon>Heteroscleromorpha</taxon>
        <taxon>Tetractinellida</taxon>
        <taxon>Astrophorina</taxon>
        <taxon>Geodiidae</taxon>
        <taxon>Geodia</taxon>
    </lineage>
</organism>
<dbReference type="EMBL" id="CASHTH010004453">
    <property type="protein sequence ID" value="CAI8057520.1"/>
    <property type="molecule type" value="Genomic_DNA"/>
</dbReference>
<dbReference type="Pfam" id="PF17171">
    <property type="entry name" value="GST_C_6"/>
    <property type="match status" value="1"/>
</dbReference>
<dbReference type="SUPFAM" id="SSF47616">
    <property type="entry name" value="GST C-terminal domain-like"/>
    <property type="match status" value="1"/>
</dbReference>
<evidence type="ECO:0000256" key="7">
    <source>
        <dbReference type="ARBA" id="ARBA00023136"/>
    </source>
</evidence>
<evidence type="ECO:0000259" key="8">
    <source>
        <dbReference type="Pfam" id="PF10568"/>
    </source>
</evidence>
<dbReference type="InterPro" id="IPR019564">
    <property type="entry name" value="Sam37/metaxin_N"/>
</dbReference>
<dbReference type="AlphaFoldDB" id="A0AA35XM45"/>
<dbReference type="InterPro" id="IPR050931">
    <property type="entry name" value="Mito_Protein_Transport_Metaxin"/>
</dbReference>
<reference evidence="10" key="1">
    <citation type="submission" date="2023-03" db="EMBL/GenBank/DDBJ databases">
        <authorList>
            <person name="Steffen K."/>
            <person name="Cardenas P."/>
        </authorList>
    </citation>
    <scope>NUCLEOTIDE SEQUENCE</scope>
</reference>
<evidence type="ECO:0000259" key="9">
    <source>
        <dbReference type="Pfam" id="PF17171"/>
    </source>
</evidence>
<evidence type="ECO:0000256" key="6">
    <source>
        <dbReference type="ARBA" id="ARBA00023128"/>
    </source>
</evidence>
<dbReference type="GO" id="GO:0001401">
    <property type="term" value="C:SAM complex"/>
    <property type="evidence" value="ECO:0007669"/>
    <property type="project" value="InterPro"/>
</dbReference>
<feature type="domain" description="Metaxin glutathione S-transferase" evidence="9">
    <location>
        <begin position="194"/>
        <end position="255"/>
    </location>
</feature>
<proteinExistence type="inferred from homology"/>
<sequence>MAAGQSFSASFSELLATTRGHFAWPSDVILYCLSKGRELLPDKIRRLCFQTYLQLCELPFETKTAHNADAMSPNGLAPFLTVRIGPHLTIFSDFEKLVLFLDAQHLGLEYGGEPTLKADNEAFISLITTRVVPAEVYQTWICPKNVNQHTAQVYCSGMPWPLRHIVPWLRRAELLWRDWKWLTTKKEDILQDFRAACDALHKRLGNRDAFFDGGPSCLDVLVLSHVQAVLTTTLPSNELGEIISDYPNLGNFCGTISASHNLIIN</sequence>
<evidence type="ECO:0000256" key="1">
    <source>
        <dbReference type="ARBA" id="ARBA00004294"/>
    </source>
</evidence>
<keyword evidence="6" id="KW-0496">Mitochondrion</keyword>
<dbReference type="InterPro" id="IPR033468">
    <property type="entry name" value="Metaxin_GST"/>
</dbReference>
<evidence type="ECO:0000313" key="10">
    <source>
        <dbReference type="EMBL" id="CAI8057520.1"/>
    </source>
</evidence>
<dbReference type="InterPro" id="IPR036282">
    <property type="entry name" value="Glutathione-S-Trfase_C_sf"/>
</dbReference>
<keyword evidence="11" id="KW-1185">Reference proteome</keyword>
<evidence type="ECO:0000256" key="4">
    <source>
        <dbReference type="ARBA" id="ARBA00022787"/>
    </source>
</evidence>
<protein>
    <submittedName>
        <fullName evidence="10">Metaxin-2</fullName>
    </submittedName>
</protein>
<feature type="domain" description="Mitochondrial outer membrane transport complex Sam37/metaxin N-terminal" evidence="8">
    <location>
        <begin position="49"/>
        <end position="171"/>
    </location>
</feature>
<dbReference type="PANTHER" id="PTHR12289:SF38">
    <property type="entry name" value="METAXIN-2"/>
    <property type="match status" value="1"/>
</dbReference>
<gene>
    <name evidence="10" type="ORF">GBAR_LOCUS31357</name>
</gene>
<comment type="similarity">
    <text evidence="2">Belongs to the metaxin family.</text>
</comment>
<dbReference type="Proteomes" id="UP001174909">
    <property type="component" value="Unassembled WGS sequence"/>
</dbReference>
<keyword evidence="3" id="KW-0813">Transport</keyword>
<comment type="subcellular location">
    <subcellularLocation>
        <location evidence="1">Mitochondrion outer membrane</location>
    </subcellularLocation>
</comment>
<name>A0AA35XM45_GEOBA</name>
<dbReference type="PANTHER" id="PTHR12289">
    <property type="entry name" value="METAXIN RELATED"/>
    <property type="match status" value="1"/>
</dbReference>
<dbReference type="GO" id="GO:0007005">
    <property type="term" value="P:mitochondrion organization"/>
    <property type="evidence" value="ECO:0007669"/>
    <property type="project" value="TreeGrafter"/>
</dbReference>
<evidence type="ECO:0000313" key="11">
    <source>
        <dbReference type="Proteomes" id="UP001174909"/>
    </source>
</evidence>
<comment type="caution">
    <text evidence="10">The sequence shown here is derived from an EMBL/GenBank/DDBJ whole genome shotgun (WGS) entry which is preliminary data.</text>
</comment>
<accession>A0AA35XM45</accession>
<keyword evidence="4" id="KW-1000">Mitochondrion outer membrane</keyword>
<evidence type="ECO:0000256" key="5">
    <source>
        <dbReference type="ARBA" id="ARBA00022927"/>
    </source>
</evidence>
<dbReference type="Pfam" id="PF10568">
    <property type="entry name" value="Tom37"/>
    <property type="match status" value="1"/>
</dbReference>
<keyword evidence="5" id="KW-0653">Protein transport</keyword>
<dbReference type="GO" id="GO:0015031">
    <property type="term" value="P:protein transport"/>
    <property type="evidence" value="ECO:0007669"/>
    <property type="project" value="UniProtKB-KW"/>
</dbReference>